<accession>A0A0D9ZYJ7</accession>
<keyword evidence="2" id="KW-1185">Reference proteome</keyword>
<reference evidence="1" key="2">
    <citation type="submission" date="2018-05" db="EMBL/GenBank/DDBJ databases">
        <title>OgluRS3 (Oryza glumaepatula Reference Sequence Version 3).</title>
        <authorList>
            <person name="Zhang J."/>
            <person name="Kudrna D."/>
            <person name="Lee S."/>
            <person name="Talag J."/>
            <person name="Welchert J."/>
            <person name="Wing R.A."/>
        </authorList>
    </citation>
    <scope>NUCLEOTIDE SEQUENCE [LARGE SCALE GENOMIC DNA]</scope>
</reference>
<evidence type="ECO:0000313" key="2">
    <source>
        <dbReference type="Proteomes" id="UP000026961"/>
    </source>
</evidence>
<name>A0A0D9ZYJ7_9ORYZ</name>
<proteinExistence type="predicted"/>
<organism evidence="1">
    <name type="scientific">Oryza glumipatula</name>
    <dbReference type="NCBI Taxonomy" id="40148"/>
    <lineage>
        <taxon>Eukaryota</taxon>
        <taxon>Viridiplantae</taxon>
        <taxon>Streptophyta</taxon>
        <taxon>Embryophyta</taxon>
        <taxon>Tracheophyta</taxon>
        <taxon>Spermatophyta</taxon>
        <taxon>Magnoliopsida</taxon>
        <taxon>Liliopsida</taxon>
        <taxon>Poales</taxon>
        <taxon>Poaceae</taxon>
        <taxon>BOP clade</taxon>
        <taxon>Oryzoideae</taxon>
        <taxon>Oryzeae</taxon>
        <taxon>Oryzinae</taxon>
        <taxon>Oryza</taxon>
    </lineage>
</organism>
<dbReference type="EnsemblPlants" id="OGLUM05G15600.1">
    <property type="protein sequence ID" value="OGLUM05G15600.1"/>
    <property type="gene ID" value="OGLUM05G15600"/>
</dbReference>
<dbReference type="Proteomes" id="UP000026961">
    <property type="component" value="Chromosome 5"/>
</dbReference>
<protein>
    <submittedName>
        <fullName evidence="1">Uncharacterized protein</fullName>
    </submittedName>
</protein>
<reference evidence="1" key="1">
    <citation type="submission" date="2015-04" db="UniProtKB">
        <authorList>
            <consortium name="EnsemblPlants"/>
        </authorList>
    </citation>
    <scope>IDENTIFICATION</scope>
</reference>
<evidence type="ECO:0000313" key="1">
    <source>
        <dbReference type="EnsemblPlants" id="OGLUM05G15600.1"/>
    </source>
</evidence>
<dbReference type="AlphaFoldDB" id="A0A0D9ZYJ7"/>
<dbReference type="HOGENOM" id="CLU_1470386_0_0_1"/>
<sequence length="184" mass="19814">MQEWPAWWRRGRWRGGRHCSGWWRESQSSGGPTGKTQVAKARFPIRSHRLDSTWRPAGSVAEAAWVSALGSGGGVVFLVVGQANPARELLPFFVGSFLADWRRWSVNKENSDCRGNVVPCAGSHRSDSTGKPAGGVVKVAWVSALAKDWKPASGGASVGCGGGHSINKLWLGHITIYTMTKTSA</sequence>
<dbReference type="Gramene" id="OGLUM05G15600.1">
    <property type="protein sequence ID" value="OGLUM05G15600.1"/>
    <property type="gene ID" value="OGLUM05G15600"/>
</dbReference>